<dbReference type="PANTHER" id="PTHR42848">
    <property type="match status" value="1"/>
</dbReference>
<dbReference type="Gene3D" id="3.30.70.240">
    <property type="match status" value="1"/>
</dbReference>
<sequence>LPMNEVVLDFFDRLKSVSRGYASLDYSFERFEKGALLKLDIMIGEGPAARSIKLDLPPFTLVGATTRAGLLTSPLRDRFGIVQRLEFYNTADLTHIIGRSARLSGVEIDEEGAYEIARRSRGTPRIANRLLRRIRDYAEVRADGHINASIADQALNMLKVDSEGFDHMDRRLLLAMIEKFDGGPVGVESLAAAISEERGTIEDVLEPFLIQQGYIMRTPRGRMVTSRAYQHFGIVKDSSVSEGGAGE</sequence>
<evidence type="ECO:0008006" key="13">
    <source>
        <dbReference type="Google" id="ProtNLM"/>
    </source>
</evidence>
<dbReference type="HAMAP" id="MF_00016">
    <property type="entry name" value="DNA_HJ_migration_RuvB"/>
    <property type="match status" value="1"/>
</dbReference>
<dbReference type="SUPFAM" id="SSF52540">
    <property type="entry name" value="P-loop containing nucleoside triphosphate hydrolases"/>
    <property type="match status" value="1"/>
</dbReference>
<evidence type="ECO:0000259" key="9">
    <source>
        <dbReference type="Pfam" id="PF05491"/>
    </source>
</evidence>
<protein>
    <recommendedName>
        <fullName evidence="13">RuvB C-terminal winged helix domain-containing protein</fullName>
    </recommendedName>
</protein>
<dbReference type="Gene3D" id="1.10.10.10">
    <property type="entry name" value="Winged helix-like DNA-binding domain superfamily/Winged helix DNA-binding domain"/>
    <property type="match status" value="1"/>
</dbReference>
<dbReference type="InterPro" id="IPR036390">
    <property type="entry name" value="WH_DNA-bd_sf"/>
</dbReference>
<evidence type="ECO:0000256" key="5">
    <source>
        <dbReference type="ARBA" id="ARBA00022840"/>
    </source>
</evidence>
<dbReference type="Pfam" id="PF05491">
    <property type="entry name" value="WHD_RuvB"/>
    <property type="match status" value="1"/>
</dbReference>
<evidence type="ECO:0000256" key="6">
    <source>
        <dbReference type="ARBA" id="ARBA00023125"/>
    </source>
</evidence>
<dbReference type="Gene3D" id="1.10.8.60">
    <property type="match status" value="1"/>
</dbReference>
<evidence type="ECO:0000256" key="2">
    <source>
        <dbReference type="ARBA" id="ARBA00022741"/>
    </source>
</evidence>
<feature type="domain" description="RuvB-like AAA+ ATPase" evidence="10">
    <location>
        <begin position="38"/>
        <end position="85"/>
    </location>
</feature>
<dbReference type="GO" id="GO:0006281">
    <property type="term" value="P:DNA repair"/>
    <property type="evidence" value="ECO:0007669"/>
    <property type="project" value="UniProtKB-KW"/>
</dbReference>
<dbReference type="InterPro" id="IPR035647">
    <property type="entry name" value="EFG_III/V"/>
</dbReference>
<evidence type="ECO:0000313" key="12">
    <source>
        <dbReference type="EMBL" id="KKL84738.1"/>
    </source>
</evidence>
<keyword evidence="7" id="KW-0233">DNA recombination</keyword>
<dbReference type="InterPro" id="IPR041445">
    <property type="entry name" value="AAA_lid_4"/>
</dbReference>
<dbReference type="InterPro" id="IPR036388">
    <property type="entry name" value="WH-like_DNA-bd_sf"/>
</dbReference>
<feature type="domain" description="RuvB AAA lid" evidence="11">
    <location>
        <begin position="88"/>
        <end position="161"/>
    </location>
</feature>
<comment type="caution">
    <text evidence="12">The sequence shown here is derived from an EMBL/GenBank/DDBJ whole genome shotgun (WGS) entry which is preliminary data.</text>
</comment>
<dbReference type="Pfam" id="PF17864">
    <property type="entry name" value="AAA_lid_4"/>
    <property type="match status" value="1"/>
</dbReference>
<feature type="non-terminal residue" evidence="12">
    <location>
        <position position="1"/>
    </location>
</feature>
<keyword evidence="1" id="KW-0963">Cytoplasm</keyword>
<dbReference type="PANTHER" id="PTHR42848:SF1">
    <property type="entry name" value="HOLLIDAY JUNCTION BRANCH MIGRATION COMPLEX SUBUNIT RUVB"/>
    <property type="match status" value="1"/>
</dbReference>
<dbReference type="NCBIfam" id="NF000868">
    <property type="entry name" value="PRK00080.1"/>
    <property type="match status" value="1"/>
</dbReference>
<name>A0A0F9FEN1_9ZZZZ</name>
<dbReference type="SUPFAM" id="SSF46785">
    <property type="entry name" value="Winged helix' DNA-binding domain"/>
    <property type="match status" value="1"/>
</dbReference>
<reference evidence="12" key="1">
    <citation type="journal article" date="2015" name="Nature">
        <title>Complex archaea that bridge the gap between prokaryotes and eukaryotes.</title>
        <authorList>
            <person name="Spang A."/>
            <person name="Saw J.H."/>
            <person name="Jorgensen S.L."/>
            <person name="Zaremba-Niedzwiedzka K."/>
            <person name="Martijn J."/>
            <person name="Lind A.E."/>
            <person name="van Eijk R."/>
            <person name="Schleper C."/>
            <person name="Guy L."/>
            <person name="Ettema T.J."/>
        </authorList>
    </citation>
    <scope>NUCLEOTIDE SEQUENCE</scope>
</reference>
<keyword evidence="8" id="KW-0234">DNA repair</keyword>
<evidence type="ECO:0000259" key="11">
    <source>
        <dbReference type="Pfam" id="PF17864"/>
    </source>
</evidence>
<evidence type="ECO:0000256" key="4">
    <source>
        <dbReference type="ARBA" id="ARBA00022801"/>
    </source>
</evidence>
<dbReference type="AlphaFoldDB" id="A0A0F9FEN1"/>
<feature type="domain" description="RuvB winged helix C-terminal" evidence="9">
    <location>
        <begin position="163"/>
        <end position="232"/>
    </location>
</feature>
<dbReference type="InterPro" id="IPR008823">
    <property type="entry name" value="RuvB_wg_C"/>
</dbReference>
<keyword evidence="3" id="KW-0227">DNA damage</keyword>
<keyword evidence="4" id="KW-0378">Hydrolase</keyword>
<dbReference type="EMBL" id="LAZR01021618">
    <property type="protein sequence ID" value="KKL84738.1"/>
    <property type="molecule type" value="Genomic_DNA"/>
</dbReference>
<gene>
    <name evidence="12" type="ORF">LCGC14_1961760</name>
</gene>
<dbReference type="GO" id="GO:0005524">
    <property type="term" value="F:ATP binding"/>
    <property type="evidence" value="ECO:0007669"/>
    <property type="project" value="UniProtKB-KW"/>
</dbReference>
<keyword evidence="6" id="KW-0238">DNA-binding</keyword>
<dbReference type="Pfam" id="PF05496">
    <property type="entry name" value="RuvB_N"/>
    <property type="match status" value="1"/>
</dbReference>
<dbReference type="GO" id="GO:0006310">
    <property type="term" value="P:DNA recombination"/>
    <property type="evidence" value="ECO:0007669"/>
    <property type="project" value="UniProtKB-KW"/>
</dbReference>
<evidence type="ECO:0000259" key="10">
    <source>
        <dbReference type="Pfam" id="PF05496"/>
    </source>
</evidence>
<organism evidence="12">
    <name type="scientific">marine sediment metagenome</name>
    <dbReference type="NCBI Taxonomy" id="412755"/>
    <lineage>
        <taxon>unclassified sequences</taxon>
        <taxon>metagenomes</taxon>
        <taxon>ecological metagenomes</taxon>
    </lineage>
</organism>
<dbReference type="InterPro" id="IPR027417">
    <property type="entry name" value="P-loop_NTPase"/>
</dbReference>
<dbReference type="SUPFAM" id="SSF54980">
    <property type="entry name" value="EF-G C-terminal domain-like"/>
    <property type="match status" value="1"/>
</dbReference>
<dbReference type="InterPro" id="IPR008824">
    <property type="entry name" value="RuvB-like_N"/>
</dbReference>
<dbReference type="GO" id="GO:0009378">
    <property type="term" value="F:four-way junction helicase activity"/>
    <property type="evidence" value="ECO:0007669"/>
    <property type="project" value="InterPro"/>
</dbReference>
<accession>A0A0F9FEN1</accession>
<evidence type="ECO:0000256" key="8">
    <source>
        <dbReference type="ARBA" id="ARBA00023204"/>
    </source>
</evidence>
<dbReference type="GO" id="GO:0003677">
    <property type="term" value="F:DNA binding"/>
    <property type="evidence" value="ECO:0007669"/>
    <property type="project" value="UniProtKB-KW"/>
</dbReference>
<evidence type="ECO:0000256" key="7">
    <source>
        <dbReference type="ARBA" id="ARBA00023172"/>
    </source>
</evidence>
<proteinExistence type="inferred from homology"/>
<keyword evidence="2" id="KW-0547">Nucleotide-binding</keyword>
<dbReference type="InterPro" id="IPR004605">
    <property type="entry name" value="DNA_helicase_Holl-junc_RuvB"/>
</dbReference>
<evidence type="ECO:0000256" key="1">
    <source>
        <dbReference type="ARBA" id="ARBA00022490"/>
    </source>
</evidence>
<evidence type="ECO:0000256" key="3">
    <source>
        <dbReference type="ARBA" id="ARBA00022763"/>
    </source>
</evidence>
<dbReference type="FunFam" id="1.10.10.10:FF:000086">
    <property type="entry name" value="Holliday junction ATP-dependent DNA helicase RuvB"/>
    <property type="match status" value="1"/>
</dbReference>
<dbReference type="GO" id="GO:0016787">
    <property type="term" value="F:hydrolase activity"/>
    <property type="evidence" value="ECO:0007669"/>
    <property type="project" value="UniProtKB-KW"/>
</dbReference>
<keyword evidence="5" id="KW-0067">ATP-binding</keyword>
<dbReference type="FunFam" id="1.10.8.60:FF:000023">
    <property type="entry name" value="Holliday junction ATP-dependent DNA helicase RuvB"/>
    <property type="match status" value="1"/>
</dbReference>